<dbReference type="Proteomes" id="UP001203852">
    <property type="component" value="Unassembled WGS sequence"/>
</dbReference>
<reference evidence="19" key="1">
    <citation type="journal article" date="2022" name="bioRxiv">
        <title>Deciphering the potential niche of two novel black yeast fungi from a biological soil crust based on their genomes, phenotypes, and melanin regulation.</title>
        <authorList>
            <consortium name="DOE Joint Genome Institute"/>
            <person name="Carr E.C."/>
            <person name="Barton Q."/>
            <person name="Grambo S."/>
            <person name="Sullivan M."/>
            <person name="Renfro C.M."/>
            <person name="Kuo A."/>
            <person name="Pangilinan J."/>
            <person name="Lipzen A."/>
            <person name="Keymanesh K."/>
            <person name="Savage E."/>
            <person name="Barry K."/>
            <person name="Grigoriev I.V."/>
            <person name="Riekhof W.R."/>
            <person name="Harris S.S."/>
        </authorList>
    </citation>
    <scope>NUCLEOTIDE SEQUENCE</scope>
    <source>
        <strain evidence="19">JF 03-4F</strain>
    </source>
</reference>
<evidence type="ECO:0000256" key="5">
    <source>
        <dbReference type="ARBA" id="ARBA00022490"/>
    </source>
</evidence>
<comment type="similarity">
    <text evidence="3 15">Belongs to the SFH5 family.</text>
</comment>
<feature type="domain" description="CRAL-TRIO" evidence="18">
    <location>
        <begin position="161"/>
        <end position="347"/>
    </location>
</feature>
<dbReference type="Gene3D" id="3.40.525.10">
    <property type="entry name" value="CRAL-TRIO lipid binding domain"/>
    <property type="match status" value="1"/>
</dbReference>
<evidence type="ECO:0000313" key="19">
    <source>
        <dbReference type="EMBL" id="KAI1617474.1"/>
    </source>
</evidence>
<evidence type="ECO:0000259" key="18">
    <source>
        <dbReference type="PROSITE" id="PS50191"/>
    </source>
</evidence>
<sequence length="361" mass="39314">MASGETTAAPNNTTLAGEVSGVIPDAVSGEKTTTDAPNSTALPGEISGVIPDEKTTTDAPNSTALPGEVSGVIPDSDIKEAAPATATPIQELWFLVKSNGHPEVWGVTLANPDTHVPTQIVLQKYLNANEGDLKKAKDQLTKTLEWRAKKNPVELLKKKYNRNKFQGLGYVTTYGADSSDVEGREVFTWNIYGSVKNLEETFGNLEEFLDWRVALMEEALEALDISSATKPITAEHDPYKIIQVHDYKSISFLRQSPVVKAASTETIKVFAQNYPELLKEKFFVNVPAFMGFIYTFMKLFVATKTIKKFHPMSNGANLARELATSSRVKGLAEQLPKEYGGKGADLDAIGKQPSLEDATAT</sequence>
<dbReference type="PANTHER" id="PTHR47669:SF1">
    <property type="entry name" value="PHOSPHATIDYLINOSITOL TRANSFER PROTEIN SFH5"/>
    <property type="match status" value="1"/>
</dbReference>
<keyword evidence="12 15" id="KW-0472">Membrane</keyword>
<evidence type="ECO:0000256" key="9">
    <source>
        <dbReference type="ARBA" id="ARBA00022848"/>
    </source>
</evidence>
<dbReference type="SUPFAM" id="SSF52087">
    <property type="entry name" value="CRAL/TRIO domain"/>
    <property type="match status" value="1"/>
</dbReference>
<evidence type="ECO:0000256" key="4">
    <source>
        <dbReference type="ARBA" id="ARBA00022448"/>
    </source>
</evidence>
<dbReference type="SUPFAM" id="SSF46938">
    <property type="entry name" value="CRAL/TRIO N-terminal domain"/>
    <property type="match status" value="1"/>
</dbReference>
<organism evidence="19 20">
    <name type="scientific">Exophiala viscosa</name>
    <dbReference type="NCBI Taxonomy" id="2486360"/>
    <lineage>
        <taxon>Eukaryota</taxon>
        <taxon>Fungi</taxon>
        <taxon>Dikarya</taxon>
        <taxon>Ascomycota</taxon>
        <taxon>Pezizomycotina</taxon>
        <taxon>Eurotiomycetes</taxon>
        <taxon>Chaetothyriomycetidae</taxon>
        <taxon>Chaetothyriales</taxon>
        <taxon>Herpotrichiellaceae</taxon>
        <taxon>Exophiala</taxon>
    </lineage>
</organism>
<evidence type="ECO:0000256" key="1">
    <source>
        <dbReference type="ARBA" id="ARBA00001970"/>
    </source>
</evidence>
<keyword evidence="17" id="KW-0812">Transmembrane</keyword>
<dbReference type="InterPro" id="IPR001251">
    <property type="entry name" value="CRAL-TRIO_dom"/>
</dbReference>
<proteinExistence type="inferred from homology"/>
<evidence type="ECO:0000256" key="3">
    <source>
        <dbReference type="ARBA" id="ARBA00006667"/>
    </source>
</evidence>
<dbReference type="SMART" id="SM00516">
    <property type="entry name" value="SEC14"/>
    <property type="match status" value="1"/>
</dbReference>
<protein>
    <recommendedName>
        <fullName evidence="15">Phosphatidylinositol transfer protein SFH5</fullName>
        <shortName evidence="15">PITP SFH5</shortName>
    </recommendedName>
</protein>
<feature type="transmembrane region" description="Helical" evidence="17">
    <location>
        <begin position="282"/>
        <end position="301"/>
    </location>
</feature>
<dbReference type="GO" id="GO:0017157">
    <property type="term" value="P:regulation of exocytosis"/>
    <property type="evidence" value="ECO:0007669"/>
    <property type="project" value="TreeGrafter"/>
</dbReference>
<comment type="subcellular location">
    <subcellularLocation>
        <location evidence="15">Cytoplasm</location>
    </subcellularLocation>
    <subcellularLocation>
        <location evidence="2 15">Endoplasmic reticulum membrane</location>
        <topology evidence="2 15">Peripheral membrane protein</topology>
    </subcellularLocation>
    <subcellularLocation>
        <location evidence="15">Microsome membrane</location>
        <topology evidence="15">Peripheral membrane protein</topology>
    </subcellularLocation>
</comment>
<dbReference type="InterPro" id="IPR042938">
    <property type="entry name" value="Sfh5"/>
</dbReference>
<keyword evidence="5 15" id="KW-0963">Cytoplasm</keyword>
<dbReference type="GO" id="GO:0043001">
    <property type="term" value="P:Golgi to plasma membrane protein transport"/>
    <property type="evidence" value="ECO:0007669"/>
    <property type="project" value="TreeGrafter"/>
</dbReference>
<keyword evidence="11 15" id="KW-0445">Lipid transport</keyword>
<dbReference type="AlphaFoldDB" id="A0AAN6E3J3"/>
<evidence type="ECO:0000256" key="12">
    <source>
        <dbReference type="ARBA" id="ARBA00023136"/>
    </source>
</evidence>
<comment type="cofactor">
    <cofactor evidence="1">
        <name>heme b</name>
        <dbReference type="ChEBI" id="CHEBI:60344"/>
    </cofactor>
</comment>
<evidence type="ECO:0000256" key="10">
    <source>
        <dbReference type="ARBA" id="ARBA00023004"/>
    </source>
</evidence>
<evidence type="ECO:0000256" key="16">
    <source>
        <dbReference type="SAM" id="MobiDB-lite"/>
    </source>
</evidence>
<dbReference type="PROSITE" id="PS50191">
    <property type="entry name" value="CRAL_TRIO"/>
    <property type="match status" value="1"/>
</dbReference>
<dbReference type="GO" id="GO:0032541">
    <property type="term" value="C:cortical endoplasmic reticulum"/>
    <property type="evidence" value="ECO:0007669"/>
    <property type="project" value="TreeGrafter"/>
</dbReference>
<evidence type="ECO:0000256" key="13">
    <source>
        <dbReference type="ARBA" id="ARBA00024146"/>
    </source>
</evidence>
<keyword evidence="6" id="KW-0349">Heme</keyword>
<feature type="compositionally biased region" description="Polar residues" evidence="16">
    <location>
        <begin position="30"/>
        <end position="41"/>
    </location>
</feature>
<dbReference type="GO" id="GO:0008526">
    <property type="term" value="F:phosphatidylinositol transfer activity"/>
    <property type="evidence" value="ECO:0007669"/>
    <property type="project" value="UniProtKB-UniRule"/>
</dbReference>
<evidence type="ECO:0000256" key="2">
    <source>
        <dbReference type="ARBA" id="ARBA00004406"/>
    </source>
</evidence>
<keyword evidence="10" id="KW-0408">Iron</keyword>
<keyword evidence="20" id="KW-1185">Reference proteome</keyword>
<evidence type="ECO:0000256" key="11">
    <source>
        <dbReference type="ARBA" id="ARBA00023055"/>
    </source>
</evidence>
<dbReference type="GO" id="GO:0005829">
    <property type="term" value="C:cytosol"/>
    <property type="evidence" value="ECO:0007669"/>
    <property type="project" value="TreeGrafter"/>
</dbReference>
<evidence type="ECO:0000256" key="7">
    <source>
        <dbReference type="ARBA" id="ARBA00022723"/>
    </source>
</evidence>
<evidence type="ECO:0000256" key="17">
    <source>
        <dbReference type="SAM" id="Phobius"/>
    </source>
</evidence>
<dbReference type="GO" id="GO:0005789">
    <property type="term" value="C:endoplasmic reticulum membrane"/>
    <property type="evidence" value="ECO:0007669"/>
    <property type="project" value="UniProtKB-SubCell"/>
</dbReference>
<keyword evidence="9 15" id="KW-0492">Microsome</keyword>
<feature type="region of interest" description="Disordered" evidence="16">
    <location>
        <begin position="336"/>
        <end position="361"/>
    </location>
</feature>
<name>A0AAN6E3J3_9EURO</name>
<evidence type="ECO:0000256" key="14">
    <source>
        <dbReference type="ARBA" id="ARBA00024180"/>
    </source>
</evidence>
<dbReference type="GO" id="GO:0005886">
    <property type="term" value="C:plasma membrane"/>
    <property type="evidence" value="ECO:0007669"/>
    <property type="project" value="TreeGrafter"/>
</dbReference>
<evidence type="ECO:0000256" key="8">
    <source>
        <dbReference type="ARBA" id="ARBA00022824"/>
    </source>
</evidence>
<dbReference type="InterPro" id="IPR036865">
    <property type="entry name" value="CRAL-TRIO_dom_sf"/>
</dbReference>
<dbReference type="CDD" id="cd00170">
    <property type="entry name" value="SEC14"/>
    <property type="match status" value="1"/>
</dbReference>
<comment type="caution">
    <text evidence="19">The sequence shown here is derived from an EMBL/GenBank/DDBJ whole genome shotgun (WGS) entry which is preliminary data.</text>
</comment>
<evidence type="ECO:0000256" key="6">
    <source>
        <dbReference type="ARBA" id="ARBA00022617"/>
    </source>
</evidence>
<dbReference type="InterPro" id="IPR036273">
    <property type="entry name" value="CRAL/TRIO_N_dom_sf"/>
</dbReference>
<evidence type="ECO:0000256" key="15">
    <source>
        <dbReference type="RuleBase" id="RU367059"/>
    </source>
</evidence>
<comment type="catalytic activity">
    <reaction evidence="13">
        <text>a 1,2-diacyl-sn-glycero-3-phospho-(1D-myo-inositol)(in) = a 1,2-diacyl-sn-glycero-3-phospho-(1D-myo-inositol)(out)</text>
        <dbReference type="Rhea" id="RHEA:38691"/>
        <dbReference type="ChEBI" id="CHEBI:57880"/>
    </reaction>
    <physiologicalReaction direction="left-to-right" evidence="13">
        <dbReference type="Rhea" id="RHEA:38692"/>
    </physiologicalReaction>
</comment>
<dbReference type="EMBL" id="MU404350">
    <property type="protein sequence ID" value="KAI1617474.1"/>
    <property type="molecule type" value="Genomic_DNA"/>
</dbReference>
<keyword evidence="4 15" id="KW-0813">Transport</keyword>
<evidence type="ECO:0000313" key="20">
    <source>
        <dbReference type="Proteomes" id="UP001203852"/>
    </source>
</evidence>
<feature type="region of interest" description="Disordered" evidence="16">
    <location>
        <begin position="1"/>
        <end position="68"/>
    </location>
</feature>
<feature type="compositionally biased region" description="Polar residues" evidence="16">
    <location>
        <begin position="1"/>
        <end position="15"/>
    </location>
</feature>
<accession>A0AAN6E3J3</accession>
<keyword evidence="8 15" id="KW-0256">Endoplasmic reticulum</keyword>
<gene>
    <name evidence="19" type="ORF">EDD36DRAFT_2764</name>
</gene>
<keyword evidence="7" id="KW-0479">Metal-binding</keyword>
<comment type="function">
    <text evidence="14">Non-classical phosphatidylinositol (PtdIns) transfer protein (PITP), which exhibits PtdIns-binding/transfer activity in the absence of detectable PtdCho-binding/transfer activity. Regulates PtdIns(4,5)P2 homeostasis at the plasma membrane. Heme-binding protein that may play a role in organic oxidant-induced stress responses.</text>
</comment>
<dbReference type="PANTHER" id="PTHR47669">
    <property type="entry name" value="PHOSPHATIDYLINOSITOL TRANSFER PROTEIN SFH5"/>
    <property type="match status" value="1"/>
</dbReference>
<keyword evidence="17" id="KW-1133">Transmembrane helix</keyword>
<dbReference type="Pfam" id="PF00650">
    <property type="entry name" value="CRAL_TRIO"/>
    <property type="match status" value="1"/>
</dbReference>
<dbReference type="GO" id="GO:0046872">
    <property type="term" value="F:metal ion binding"/>
    <property type="evidence" value="ECO:0007669"/>
    <property type="project" value="UniProtKB-KW"/>
</dbReference>